<accession>A0A1X7RSI4</accession>
<keyword evidence="2" id="KW-1185">Reference proteome</keyword>
<dbReference type="AlphaFoldDB" id="A0A1X7RSI4"/>
<dbReference type="EMBL" id="LT853695">
    <property type="protein sequence ID" value="SMQ50368.1"/>
    <property type="molecule type" value="Genomic_DNA"/>
</dbReference>
<protein>
    <recommendedName>
        <fullName evidence="3">F-box domain-containing protein</fullName>
    </recommendedName>
</protein>
<reference evidence="1 2" key="1">
    <citation type="submission" date="2016-06" db="EMBL/GenBank/DDBJ databases">
        <authorList>
            <person name="Kjaerup R.B."/>
            <person name="Dalgaard T.S."/>
            <person name="Juul-Madsen H.R."/>
        </authorList>
    </citation>
    <scope>NUCLEOTIDE SEQUENCE [LARGE SCALE GENOMIC DNA]</scope>
</reference>
<dbReference type="Proteomes" id="UP000215127">
    <property type="component" value="Chromosome 4"/>
</dbReference>
<proteinExistence type="predicted"/>
<organism evidence="1 2">
    <name type="scientific">Zymoseptoria tritici (strain ST99CH_3D7)</name>
    <dbReference type="NCBI Taxonomy" id="1276538"/>
    <lineage>
        <taxon>Eukaryota</taxon>
        <taxon>Fungi</taxon>
        <taxon>Dikarya</taxon>
        <taxon>Ascomycota</taxon>
        <taxon>Pezizomycotina</taxon>
        <taxon>Dothideomycetes</taxon>
        <taxon>Dothideomycetidae</taxon>
        <taxon>Mycosphaerellales</taxon>
        <taxon>Mycosphaerellaceae</taxon>
        <taxon>Zymoseptoria</taxon>
    </lineage>
</organism>
<name>A0A1X7RSI4_ZYMT9</name>
<sequence length="204" mass="23376">MTSNKTASFKINASAMSPVSAPAASEAQPFRLLDLPDELWARIGKTVIEASAPIHVTRANPEGLKTALPSILHTCSALRNELLLSYYATKVKIEMTPAYPWDTNWFRENLGRYLRVIGSDAASALTSSYHSDWYWSGWREEDVDESMAELQTDLQNVEDWIGCHVKVVSKRVERRDHPRRDQRMHWEVCFVETLPLGERRMLRD</sequence>
<evidence type="ECO:0008006" key="3">
    <source>
        <dbReference type="Google" id="ProtNLM"/>
    </source>
</evidence>
<gene>
    <name evidence="1" type="ORF">ZT3D7_G5521</name>
</gene>
<evidence type="ECO:0000313" key="1">
    <source>
        <dbReference type="EMBL" id="SMQ50368.1"/>
    </source>
</evidence>
<evidence type="ECO:0000313" key="2">
    <source>
        <dbReference type="Proteomes" id="UP000215127"/>
    </source>
</evidence>